<name>C4JEN7_UNCRE</name>
<dbReference type="EMBL" id="CH476615">
    <property type="protein sequence ID" value="EEP77348.1"/>
    <property type="molecule type" value="Genomic_DNA"/>
</dbReference>
<accession>C4JEN7</accession>
<dbReference type="AlphaFoldDB" id="C4JEN7"/>
<organism evidence="1 2">
    <name type="scientific">Uncinocarpus reesii (strain UAMH 1704)</name>
    <dbReference type="NCBI Taxonomy" id="336963"/>
    <lineage>
        <taxon>Eukaryota</taxon>
        <taxon>Fungi</taxon>
        <taxon>Dikarya</taxon>
        <taxon>Ascomycota</taxon>
        <taxon>Pezizomycotina</taxon>
        <taxon>Eurotiomycetes</taxon>
        <taxon>Eurotiomycetidae</taxon>
        <taxon>Onygenales</taxon>
        <taxon>Onygenaceae</taxon>
        <taxon>Uncinocarpus</taxon>
    </lineage>
</organism>
<reference evidence="2" key="1">
    <citation type="journal article" date="2009" name="Genome Res.">
        <title>Comparative genomic analyses of the human fungal pathogens Coccidioides and their relatives.</title>
        <authorList>
            <person name="Sharpton T.J."/>
            <person name="Stajich J.E."/>
            <person name="Rounsley S.D."/>
            <person name="Gardner M.J."/>
            <person name="Wortman J.R."/>
            <person name="Jordar V.S."/>
            <person name="Maiti R."/>
            <person name="Kodira C.D."/>
            <person name="Neafsey D.E."/>
            <person name="Zeng Q."/>
            <person name="Hung C.-Y."/>
            <person name="McMahan C."/>
            <person name="Muszewska A."/>
            <person name="Grynberg M."/>
            <person name="Mandel M.A."/>
            <person name="Kellner E.M."/>
            <person name="Barker B.M."/>
            <person name="Galgiani J.N."/>
            <person name="Orbach M.J."/>
            <person name="Kirkland T.N."/>
            <person name="Cole G.T."/>
            <person name="Henn M.R."/>
            <person name="Birren B.W."/>
            <person name="Taylor J.W."/>
        </authorList>
    </citation>
    <scope>NUCLEOTIDE SEQUENCE [LARGE SCALE GENOMIC DNA]</scope>
    <source>
        <strain evidence="2">UAMH 1704</strain>
    </source>
</reference>
<gene>
    <name evidence="1" type="ORF">UREG_02197</name>
</gene>
<protein>
    <submittedName>
        <fullName evidence="1">Uncharacterized protein</fullName>
    </submittedName>
</protein>
<proteinExistence type="predicted"/>
<evidence type="ECO:0000313" key="2">
    <source>
        <dbReference type="Proteomes" id="UP000002058"/>
    </source>
</evidence>
<dbReference type="Proteomes" id="UP000002058">
    <property type="component" value="Unassembled WGS sequence"/>
</dbReference>
<sequence length="96" mass="10824">MSWALVFQFHLSSCVPSMFVVSLRRMQLGSQITSDPPTFKTQSSGATEIRQAERALAGRLEKVASSYEPTSAKPKRWNPISCLDPQRLNDRAVLWK</sequence>
<dbReference type="GeneID" id="8440877"/>
<dbReference type="RefSeq" id="XP_002542681.1">
    <property type="nucleotide sequence ID" value="XM_002542635.1"/>
</dbReference>
<evidence type="ECO:0000313" key="1">
    <source>
        <dbReference type="EMBL" id="EEP77348.1"/>
    </source>
</evidence>
<keyword evidence="2" id="KW-1185">Reference proteome</keyword>
<dbReference type="KEGG" id="ure:UREG_02197"/>
<dbReference type="VEuPathDB" id="FungiDB:UREG_02197"/>
<dbReference type="InParanoid" id="C4JEN7"/>
<dbReference type="HOGENOM" id="CLU_2361300_0_0_1"/>